<accession>A0A2Z6S5M4</accession>
<evidence type="ECO:0000313" key="1">
    <source>
        <dbReference type="EMBL" id="GBC08193.1"/>
    </source>
</evidence>
<dbReference type="EMBL" id="BEXD01004199">
    <property type="protein sequence ID" value="GBC08193.1"/>
    <property type="molecule type" value="Genomic_DNA"/>
</dbReference>
<sequence>MKTTRFCYIVLRIVELRYQDTRGTNLHHGGSNIKFSLSSLKVPTKQQEKMKDGFRFRGGSRYDYLYGINEVVLSPLYLERNFIRVKSHRWVLKGRVDSKKNKQNLYNCHTTLNISCRLSSISPSLNLM</sequence>
<reference evidence="1 2" key="1">
    <citation type="submission" date="2017-11" db="EMBL/GenBank/DDBJ databases">
        <title>The genome of Rhizophagus clarus HR1 reveals common genetic basis of auxotrophy among arbuscular mycorrhizal fungi.</title>
        <authorList>
            <person name="Kobayashi Y."/>
        </authorList>
    </citation>
    <scope>NUCLEOTIDE SEQUENCE [LARGE SCALE GENOMIC DNA]</scope>
    <source>
        <strain evidence="1 2">HR1</strain>
    </source>
</reference>
<proteinExistence type="predicted"/>
<evidence type="ECO:0000313" key="2">
    <source>
        <dbReference type="Proteomes" id="UP000247702"/>
    </source>
</evidence>
<gene>
    <name evidence="1" type="ORF">RclHR1_07960009</name>
</gene>
<organism evidence="1 2">
    <name type="scientific">Rhizophagus clarus</name>
    <dbReference type="NCBI Taxonomy" id="94130"/>
    <lineage>
        <taxon>Eukaryota</taxon>
        <taxon>Fungi</taxon>
        <taxon>Fungi incertae sedis</taxon>
        <taxon>Mucoromycota</taxon>
        <taxon>Glomeromycotina</taxon>
        <taxon>Glomeromycetes</taxon>
        <taxon>Glomerales</taxon>
        <taxon>Glomeraceae</taxon>
        <taxon>Rhizophagus</taxon>
    </lineage>
</organism>
<dbReference type="Proteomes" id="UP000247702">
    <property type="component" value="Unassembled WGS sequence"/>
</dbReference>
<protein>
    <submittedName>
        <fullName evidence="1">Uncharacterized protein</fullName>
    </submittedName>
</protein>
<keyword evidence="2" id="KW-1185">Reference proteome</keyword>
<name>A0A2Z6S5M4_9GLOM</name>
<comment type="caution">
    <text evidence="1">The sequence shown here is derived from an EMBL/GenBank/DDBJ whole genome shotgun (WGS) entry which is preliminary data.</text>
</comment>
<dbReference type="AlphaFoldDB" id="A0A2Z6S5M4"/>